<reference evidence="3 5" key="2">
    <citation type="submission" date="2023-11" db="EMBL/GenBank/DDBJ databases">
        <title>MicrobeMod: A computational toolkit for identifying prokaryotic methylation and restriction-modification with nanopore sequencing.</title>
        <authorList>
            <person name="Crits-Christoph A."/>
            <person name="Kang S.C."/>
            <person name="Lee H."/>
            <person name="Ostrov N."/>
        </authorList>
    </citation>
    <scope>NUCLEOTIDE SEQUENCE [LARGE SCALE GENOMIC DNA]</scope>
    <source>
        <strain evidence="3 5">ATCC 23090</strain>
    </source>
</reference>
<name>A0A1K1MGE0_9BACT</name>
<dbReference type="Proteomes" id="UP001326715">
    <property type="component" value="Chromosome"/>
</dbReference>
<proteinExistence type="predicted"/>
<reference evidence="2 4" key="1">
    <citation type="submission" date="2016-11" db="EMBL/GenBank/DDBJ databases">
        <authorList>
            <person name="Jaros S."/>
            <person name="Januszkiewicz K."/>
            <person name="Wedrychowicz H."/>
        </authorList>
    </citation>
    <scope>NUCLEOTIDE SEQUENCE [LARGE SCALE GENOMIC DNA]</scope>
    <source>
        <strain evidence="2 4">DSM 784</strain>
    </source>
</reference>
<evidence type="ECO:0000313" key="4">
    <source>
        <dbReference type="Proteomes" id="UP000183788"/>
    </source>
</evidence>
<organism evidence="2 4">
    <name type="scientific">Chitinophaga sancti</name>
    <dbReference type="NCBI Taxonomy" id="1004"/>
    <lineage>
        <taxon>Bacteria</taxon>
        <taxon>Pseudomonadati</taxon>
        <taxon>Bacteroidota</taxon>
        <taxon>Chitinophagia</taxon>
        <taxon>Chitinophagales</taxon>
        <taxon>Chitinophagaceae</taxon>
        <taxon>Chitinophaga</taxon>
    </lineage>
</organism>
<dbReference type="RefSeq" id="WP_072357091.1">
    <property type="nucleotide sequence ID" value="NZ_CP139972.1"/>
</dbReference>
<protein>
    <submittedName>
        <fullName evidence="2">Uncharacterized protein</fullName>
    </submittedName>
</protein>
<feature type="signal peptide" evidence="1">
    <location>
        <begin position="1"/>
        <end position="20"/>
    </location>
</feature>
<dbReference type="EMBL" id="FPIZ01000002">
    <property type="protein sequence ID" value="SFW22221.1"/>
    <property type="molecule type" value="Genomic_DNA"/>
</dbReference>
<dbReference type="AlphaFoldDB" id="A0A1K1MGE0"/>
<dbReference type="Proteomes" id="UP000183788">
    <property type="component" value="Unassembled WGS sequence"/>
</dbReference>
<dbReference type="PROSITE" id="PS51257">
    <property type="entry name" value="PROKAR_LIPOPROTEIN"/>
    <property type="match status" value="1"/>
</dbReference>
<dbReference type="EMBL" id="CP140154">
    <property type="protein sequence ID" value="WQG91711.1"/>
    <property type="molecule type" value="Genomic_DNA"/>
</dbReference>
<evidence type="ECO:0000256" key="1">
    <source>
        <dbReference type="SAM" id="SignalP"/>
    </source>
</evidence>
<gene>
    <name evidence="2" type="ORF">SAMN05661012_00553</name>
    <name evidence="3" type="ORF">SR876_09360</name>
</gene>
<dbReference type="OrthoDB" id="1490670at2"/>
<evidence type="ECO:0000313" key="2">
    <source>
        <dbReference type="EMBL" id="SFW22221.1"/>
    </source>
</evidence>
<accession>A0A1K1MGE0</accession>
<sequence length="281" mass="30669">MKPTFCVLAAVSLSSLLLFSCTKKDNTLRNPTKPNEKSDLEMVNINKGQYEYINSIFSDTKLTSSYIAKLKDSVNNLKSAKTSGSYNPAYPNQYDANYADDIYSTYEGDQANLVGGTVGRSRYDIQMHYEFKARPIQLIVVLPFYYNDLTPSHPTASQAGPVQQILIGDNLGSQEPLGSPFLNIIEGFYSFFGNAAGNLIEKRTLIGTSDGNTMVKGGINAAGVEVGATLSNGLKVESTTNSLTNAQWSVSYKADFLNAWSQYNPKITLNGFATLRGSIPQ</sequence>
<keyword evidence="5" id="KW-1185">Reference proteome</keyword>
<evidence type="ECO:0000313" key="3">
    <source>
        <dbReference type="EMBL" id="WQG91711.1"/>
    </source>
</evidence>
<evidence type="ECO:0000313" key="5">
    <source>
        <dbReference type="Proteomes" id="UP001326715"/>
    </source>
</evidence>
<feature type="chain" id="PRO_5012136925" evidence="1">
    <location>
        <begin position="21"/>
        <end position="281"/>
    </location>
</feature>
<keyword evidence="1" id="KW-0732">Signal</keyword>